<protein>
    <recommendedName>
        <fullName evidence="2">DotM C-terminal cytoplasmic domain-containing protein</fullName>
    </recommendedName>
</protein>
<keyword evidence="1" id="KW-0472">Membrane</keyword>
<organism evidence="3 4">
    <name type="scientific">Shewanella xiamenensis</name>
    <dbReference type="NCBI Taxonomy" id="332186"/>
    <lineage>
        <taxon>Bacteria</taxon>
        <taxon>Pseudomonadati</taxon>
        <taxon>Pseudomonadota</taxon>
        <taxon>Gammaproteobacteria</taxon>
        <taxon>Alteromonadales</taxon>
        <taxon>Shewanellaceae</taxon>
        <taxon>Shewanella</taxon>
    </lineage>
</organism>
<dbReference type="Pfam" id="PF23127">
    <property type="entry name" value="DotM_C"/>
    <property type="match status" value="1"/>
</dbReference>
<dbReference type="InterPro" id="IPR056464">
    <property type="entry name" value="DotM_C"/>
</dbReference>
<evidence type="ECO:0000259" key="2">
    <source>
        <dbReference type="Pfam" id="PF23127"/>
    </source>
</evidence>
<keyword evidence="4" id="KW-1185">Reference proteome</keyword>
<evidence type="ECO:0000313" key="3">
    <source>
        <dbReference type="EMBL" id="MDI5833311.1"/>
    </source>
</evidence>
<feature type="domain" description="DotM C-terminal cytoplasmic" evidence="2">
    <location>
        <begin position="257"/>
        <end position="379"/>
    </location>
</feature>
<gene>
    <name evidence="3" type="ORF">ODY93_17145</name>
</gene>
<keyword evidence="1" id="KW-0812">Transmembrane</keyword>
<feature type="transmembrane region" description="Helical" evidence="1">
    <location>
        <begin position="12"/>
        <end position="30"/>
    </location>
</feature>
<evidence type="ECO:0000256" key="1">
    <source>
        <dbReference type="SAM" id="Phobius"/>
    </source>
</evidence>
<dbReference type="Proteomes" id="UP001159075">
    <property type="component" value="Unassembled WGS sequence"/>
</dbReference>
<dbReference type="EMBL" id="JAOTLW010000020">
    <property type="protein sequence ID" value="MDI5833311.1"/>
    <property type="molecule type" value="Genomic_DNA"/>
</dbReference>
<proteinExistence type="predicted"/>
<keyword evidence="1" id="KW-1133">Transmembrane helix</keyword>
<comment type="caution">
    <text evidence="3">The sequence shown here is derived from an EMBL/GenBank/DDBJ whole genome shotgun (WGS) entry which is preliminary data.</text>
</comment>
<dbReference type="RefSeq" id="WP_282679850.1">
    <property type="nucleotide sequence ID" value="NZ_JAOTLW010000020.1"/>
</dbReference>
<accession>A0ABT6UFX5</accession>
<name>A0ABT6UFX5_9GAMM</name>
<feature type="transmembrane region" description="Helical" evidence="1">
    <location>
        <begin position="94"/>
        <end position="111"/>
    </location>
</feature>
<sequence>MSEDYNVRAKDSIALIVIIMAIVLIILWKFPEIYQAPWWLVKRLEVEIIIFGRSVMPNDVVMGAYRIRDLLIQVPIGEYNFKGMVNSDNFTLPYFGWVFNLILLFLGFTVFRSDILKVHNKRHDIESIIVETSKVWRFNRYLIKHNPLIDLEYIANNQKSNFRFRDKPIEYLTRKGVLNIEQKKFKINNFKLLDDCIEVIGEQYQGIKCLNRDELVLMAGLTLIAGNKPFYRGFKGLFYNIFGNFFFKNMRSIKAMDVAVGLFGDMSECYNDERDFAEVEEYAKAILEFTMKNPKVKEIVDQHAYKSTLLRRLLIEARASYGVISTSIFGWIAINNRVLFVSMSDEGMAESSVEAYAIAEHLRYERLLKRPVYEINIDRQATWIEYYLKKKGLIKS</sequence>
<reference evidence="3 4" key="1">
    <citation type="submission" date="2022-09" db="EMBL/GenBank/DDBJ databases">
        <title>The outer-membrane cytochrome OmcA is essential for infection of Shewanella oneidensis by a zebrafish-associated bacteriophage.</title>
        <authorList>
            <person name="Grenfell A.W."/>
            <person name="Intile P."/>
            <person name="Mcfarlane J."/>
            <person name="Leung D."/>
            <person name="Abdalla K."/>
            <person name="Wold M."/>
            <person name="Kees E."/>
            <person name="Gralnick J."/>
        </authorList>
    </citation>
    <scope>NUCLEOTIDE SEQUENCE [LARGE SCALE GENOMIC DNA]</scope>
    <source>
        <strain evidence="3 4">NF-5</strain>
    </source>
</reference>
<evidence type="ECO:0000313" key="4">
    <source>
        <dbReference type="Proteomes" id="UP001159075"/>
    </source>
</evidence>